<dbReference type="InterPro" id="IPR029044">
    <property type="entry name" value="Nucleotide-diphossugar_trans"/>
</dbReference>
<dbReference type="Pfam" id="PF00535">
    <property type="entry name" value="Glycos_transf_2"/>
    <property type="match status" value="1"/>
</dbReference>
<keyword evidence="6 7" id="KW-0472">Membrane</keyword>
<dbReference type="SUPFAM" id="SSF53448">
    <property type="entry name" value="Nucleotide-diphospho-sugar transferases"/>
    <property type="match status" value="1"/>
</dbReference>
<accession>A0A5C1QHE6</accession>
<evidence type="ECO:0000259" key="8">
    <source>
        <dbReference type="Pfam" id="PF00535"/>
    </source>
</evidence>
<proteinExistence type="predicted"/>
<evidence type="ECO:0000256" key="2">
    <source>
        <dbReference type="ARBA" id="ARBA00022676"/>
    </source>
</evidence>
<dbReference type="PANTHER" id="PTHR48090:SF1">
    <property type="entry name" value="PROPHAGE BACTOPRENOL GLUCOSYL TRANSFERASE HOMOLOG"/>
    <property type="match status" value="1"/>
</dbReference>
<dbReference type="OrthoDB" id="9807778at2"/>
<evidence type="ECO:0000256" key="3">
    <source>
        <dbReference type="ARBA" id="ARBA00022679"/>
    </source>
</evidence>
<evidence type="ECO:0000256" key="7">
    <source>
        <dbReference type="SAM" id="Phobius"/>
    </source>
</evidence>
<sequence length="312" mass="35342">MRKADKISIVVPIFNEEANINLLYKRLMEQIPLLDLDKYEILFVSDGSTDESENIIKSLGAEDNNVKGLFFSRNHGHQFALKAGLDNSSGDVVVSMDADLQHPPELILPLYERWQSGFDIVQTIRKETEGAGPFKILTAKLYYSFLNFFSDVKVLDGAADFRLMDRKAVDVLGDFNESNLFMRGLIPYIGFKTSYIDFVAADRHGGESKYTIRKMFRFAMDGLMGFSIKPLRMATHLGIWMSFTSVLYLIYVIVSKFFLHNTSPGWSSLVSIVSLLGGIQLVCLGIIGEYVGRAFMELKRRPQYIIAERVNL</sequence>
<dbReference type="AlphaFoldDB" id="A0A5C1QHE6"/>
<dbReference type="Gene3D" id="3.90.550.10">
    <property type="entry name" value="Spore Coat Polysaccharide Biosynthesis Protein SpsA, Chain A"/>
    <property type="match status" value="1"/>
</dbReference>
<evidence type="ECO:0000313" key="9">
    <source>
        <dbReference type="EMBL" id="QEN06991.1"/>
    </source>
</evidence>
<dbReference type="EMBL" id="CP036150">
    <property type="protein sequence ID" value="QEN06991.1"/>
    <property type="molecule type" value="Genomic_DNA"/>
</dbReference>
<dbReference type="CDD" id="cd04187">
    <property type="entry name" value="DPM1_like_bac"/>
    <property type="match status" value="1"/>
</dbReference>
<evidence type="ECO:0000256" key="6">
    <source>
        <dbReference type="ARBA" id="ARBA00023136"/>
    </source>
</evidence>
<dbReference type="InterPro" id="IPR001173">
    <property type="entry name" value="Glyco_trans_2-like"/>
</dbReference>
<evidence type="ECO:0000256" key="1">
    <source>
        <dbReference type="ARBA" id="ARBA00004141"/>
    </source>
</evidence>
<dbReference type="KEGG" id="ock:EXM22_02945"/>
<name>A0A5C1QHE6_9SPIO</name>
<organism evidence="9 10">
    <name type="scientific">Oceanispirochaeta crateris</name>
    <dbReference type="NCBI Taxonomy" id="2518645"/>
    <lineage>
        <taxon>Bacteria</taxon>
        <taxon>Pseudomonadati</taxon>
        <taxon>Spirochaetota</taxon>
        <taxon>Spirochaetia</taxon>
        <taxon>Spirochaetales</taxon>
        <taxon>Spirochaetaceae</taxon>
        <taxon>Oceanispirochaeta</taxon>
    </lineage>
</organism>
<dbReference type="InterPro" id="IPR050256">
    <property type="entry name" value="Glycosyltransferase_2"/>
</dbReference>
<reference evidence="9 10" key="1">
    <citation type="submission" date="2019-02" db="EMBL/GenBank/DDBJ databases">
        <title>Complete Genome Sequence and Methylome Analysis of free living Spirochaetas.</title>
        <authorList>
            <person name="Fomenkov A."/>
            <person name="Dubinina G."/>
            <person name="Leshcheva N."/>
            <person name="Mikheeva N."/>
            <person name="Grabovich M."/>
            <person name="Vincze T."/>
            <person name="Roberts R.J."/>
        </authorList>
    </citation>
    <scope>NUCLEOTIDE SEQUENCE [LARGE SCALE GENOMIC DNA]</scope>
    <source>
        <strain evidence="9 10">K2</strain>
    </source>
</reference>
<keyword evidence="5 7" id="KW-1133">Transmembrane helix</keyword>
<dbReference type="Proteomes" id="UP000324209">
    <property type="component" value="Chromosome"/>
</dbReference>
<evidence type="ECO:0000256" key="5">
    <source>
        <dbReference type="ARBA" id="ARBA00022989"/>
    </source>
</evidence>
<keyword evidence="2" id="KW-0328">Glycosyltransferase</keyword>
<protein>
    <submittedName>
        <fullName evidence="9">Glycosyltransferase</fullName>
    </submittedName>
</protein>
<dbReference type="GO" id="GO:0005886">
    <property type="term" value="C:plasma membrane"/>
    <property type="evidence" value="ECO:0007669"/>
    <property type="project" value="TreeGrafter"/>
</dbReference>
<gene>
    <name evidence="9" type="ORF">EXM22_02945</name>
</gene>
<feature type="domain" description="Glycosyltransferase 2-like" evidence="8">
    <location>
        <begin position="8"/>
        <end position="171"/>
    </location>
</feature>
<comment type="subcellular location">
    <subcellularLocation>
        <location evidence="1">Membrane</location>
        <topology evidence="1">Multi-pass membrane protein</topology>
    </subcellularLocation>
</comment>
<dbReference type="RefSeq" id="WP_149485073.1">
    <property type="nucleotide sequence ID" value="NZ_CP036150.1"/>
</dbReference>
<dbReference type="GO" id="GO:0016757">
    <property type="term" value="F:glycosyltransferase activity"/>
    <property type="evidence" value="ECO:0007669"/>
    <property type="project" value="UniProtKB-KW"/>
</dbReference>
<keyword evidence="3 9" id="KW-0808">Transferase</keyword>
<feature type="transmembrane region" description="Helical" evidence="7">
    <location>
        <begin position="237"/>
        <end position="259"/>
    </location>
</feature>
<dbReference type="PANTHER" id="PTHR48090">
    <property type="entry name" value="UNDECAPRENYL-PHOSPHATE 4-DEOXY-4-FORMAMIDO-L-ARABINOSE TRANSFERASE-RELATED"/>
    <property type="match status" value="1"/>
</dbReference>
<keyword evidence="10" id="KW-1185">Reference proteome</keyword>
<evidence type="ECO:0000313" key="10">
    <source>
        <dbReference type="Proteomes" id="UP000324209"/>
    </source>
</evidence>
<feature type="transmembrane region" description="Helical" evidence="7">
    <location>
        <begin position="265"/>
        <end position="291"/>
    </location>
</feature>
<keyword evidence="4 7" id="KW-0812">Transmembrane</keyword>
<evidence type="ECO:0000256" key="4">
    <source>
        <dbReference type="ARBA" id="ARBA00022692"/>
    </source>
</evidence>